<gene>
    <name evidence="1" type="primary">cas8c</name>
    <name evidence="1" type="ORF">NRE15_07520</name>
</gene>
<accession>A0ABY5P242</accession>
<protein>
    <submittedName>
        <fullName evidence="1">Type I-C CRISPR-associated protein Cas8c/Csd1</fullName>
    </submittedName>
</protein>
<dbReference type="Pfam" id="PF09709">
    <property type="entry name" value="Cas_Csd1"/>
    <property type="match status" value="1"/>
</dbReference>
<dbReference type="InterPro" id="IPR010144">
    <property type="entry name" value="CRISPR-assoc_prot_Csd1-typ"/>
</dbReference>
<sequence>MNLWESLLTTYEKIEKAGKVGQKLEHSTTRLLPIYHNDRVVTDSDNVIEIVMDESSNFITVSKLDQNSYIIFPVTLDSVSRSGVNAPPHPLQDDLQYLTTEFDEKKYAAYIKQLKEWVEVSNVKELKIIYNYMLKNSIISDISSYLDKKIIAKKTFVTFSIKKPDSFWTPTNSSELHEDYIDYVKSSLSEEEQGICSITGKKMYLSDKHRGLLGTAKLISVSNNKETYSGRISDKSKVSFLGYETSEKIFLMLRYLLSQRSYSRSIGDATYLVTWDATLEAENIDLTKQVNEEDFDSRFAQYSMPKENKNEAPEDILNPILSTERIKHLSGYKAVNKDSDYFVLIINKISNGRISIKYFRNFSGSELSDRILNWYQTTNWPVWTKEGSKHITLGLNNLVQRIIGTETKDKKIVSRNEALNRWYIEKLLMSILEGNRLPLDLVTVVRSNITHRERYSNTWQQMELASLSLIKKYHADYLIKISEKEVSPVLENNSDRSYLFGRLMAIAENIEQLSMGEFTRTTLVSKYWHQLCVRPQSAFNQVKSRLLPYERRLQKSKPKAFLNRDRLIQDIYSQLDLNDEYLLNPDKPLSELFLVGYYAQKNALSSNLKTTKNENEEETVQDGITE</sequence>
<dbReference type="RefSeq" id="WP_313792271.1">
    <property type="nucleotide sequence ID" value="NZ_CP102453.1"/>
</dbReference>
<name>A0ABY5P242_9LACT</name>
<evidence type="ECO:0000313" key="1">
    <source>
        <dbReference type="EMBL" id="UUX32772.1"/>
    </source>
</evidence>
<organism evidence="1 2">
    <name type="scientific">Fundicoccus culcitae</name>
    <dbReference type="NCBI Taxonomy" id="2969821"/>
    <lineage>
        <taxon>Bacteria</taxon>
        <taxon>Bacillati</taxon>
        <taxon>Bacillota</taxon>
        <taxon>Bacilli</taxon>
        <taxon>Lactobacillales</taxon>
        <taxon>Aerococcaceae</taxon>
        <taxon>Fundicoccus</taxon>
    </lineage>
</organism>
<evidence type="ECO:0000313" key="2">
    <source>
        <dbReference type="Proteomes" id="UP001315967"/>
    </source>
</evidence>
<keyword evidence="2" id="KW-1185">Reference proteome</keyword>
<proteinExistence type="predicted"/>
<dbReference type="EMBL" id="CP102453">
    <property type="protein sequence ID" value="UUX32772.1"/>
    <property type="molecule type" value="Genomic_DNA"/>
</dbReference>
<dbReference type="NCBIfam" id="TIGR01863">
    <property type="entry name" value="cas_Csd1"/>
    <property type="match status" value="1"/>
</dbReference>
<dbReference type="Proteomes" id="UP001315967">
    <property type="component" value="Chromosome"/>
</dbReference>
<reference evidence="1 2" key="1">
    <citation type="submission" date="2022-08" db="EMBL/GenBank/DDBJ databases">
        <title>Aerococcaceae sp. nov isolated from spoiled eye mask.</title>
        <authorList>
            <person name="Zhou G."/>
            <person name="Xie X.-B."/>
            <person name="Shi Q.-S."/>
            <person name="Wang Y.-S."/>
            <person name="Wen X."/>
            <person name="Peng H."/>
            <person name="Yang X.-J."/>
            <person name="Tao H.-B."/>
            <person name="Huang X.-M."/>
        </authorList>
    </citation>
    <scope>NUCLEOTIDE SEQUENCE [LARGE SCALE GENOMIC DNA]</scope>
    <source>
        <strain evidence="2">DM20194951</strain>
    </source>
</reference>